<dbReference type="InterPro" id="IPR009100">
    <property type="entry name" value="AcylCoA_DH/oxidase_NM_dom_sf"/>
</dbReference>
<keyword evidence="5" id="KW-0560">Oxidoreductase</keyword>
<sequence length="368" mass="38083">MASLSAEERSALRDAVSRLLADKSTEADVRRTMETETGYDSGLWGQLAEMGVTGLVIEEAYGGAGAGPMEVEAVMEAAGAALLCSPLLASSVLAAELLRALGDEDAKARLLPDMAAGKTIVTAALTGDAGTWVEDGVSVTADAVDEAFALNGVASYVLNGQNADVLLVLARADDGLAVFEVDPKADGVSLAGLPTFDHTLRLARITFSGAPARRIGGAAWRAVQAAIDLALVALAGEQAGAAQRCLDFTVDYAKNRYQFGRAIGSFQAIKHMAADLLLETESAISAARHAAARLAEGAADAEAAVSLAAFACADAFTRTTADAVQMHGGIAFTWAHPAHLYLRRARADAQLFGASPAHRERFLKALGA</sequence>
<dbReference type="Pfam" id="PF00441">
    <property type="entry name" value="Acyl-CoA_dh_1"/>
    <property type="match status" value="1"/>
</dbReference>
<keyword evidence="3" id="KW-0285">Flavoprotein</keyword>
<evidence type="ECO:0000256" key="4">
    <source>
        <dbReference type="ARBA" id="ARBA00022827"/>
    </source>
</evidence>
<dbReference type="Proteomes" id="UP000676409">
    <property type="component" value="Chromosome"/>
</dbReference>
<accession>A0A975FV52</accession>
<keyword evidence="4" id="KW-0274">FAD</keyword>
<comment type="similarity">
    <text evidence="2">Belongs to the acyl-CoA dehydrogenase family.</text>
</comment>
<dbReference type="InterPro" id="IPR037069">
    <property type="entry name" value="AcylCoA_DH/ox_N_sf"/>
</dbReference>
<feature type="domain" description="Acyl-CoA dehydrogenase/oxidase C-terminal" evidence="6">
    <location>
        <begin position="220"/>
        <end position="365"/>
    </location>
</feature>
<dbReference type="InterPro" id="IPR036250">
    <property type="entry name" value="AcylCo_DH-like_C"/>
</dbReference>
<protein>
    <submittedName>
        <fullName evidence="8">Acyl-CoA dehydrogenase family protein</fullName>
    </submittedName>
</protein>
<dbReference type="Pfam" id="PF02771">
    <property type="entry name" value="Acyl-CoA_dh_N"/>
    <property type="match status" value="1"/>
</dbReference>
<reference evidence="8" key="1">
    <citation type="submission" date="2021-04" db="EMBL/GenBank/DDBJ databases">
        <title>The complete genome sequence of Caulobacter sp. S6.</title>
        <authorList>
            <person name="Tang Y."/>
            <person name="Ouyang W."/>
            <person name="Liu Q."/>
            <person name="Huang B."/>
            <person name="Guo Z."/>
            <person name="Lei P."/>
        </authorList>
    </citation>
    <scope>NUCLEOTIDE SEQUENCE</scope>
    <source>
        <strain evidence="8">S6</strain>
    </source>
</reference>
<evidence type="ECO:0000256" key="3">
    <source>
        <dbReference type="ARBA" id="ARBA00022630"/>
    </source>
</evidence>
<dbReference type="SUPFAM" id="SSF56645">
    <property type="entry name" value="Acyl-CoA dehydrogenase NM domain-like"/>
    <property type="match status" value="1"/>
</dbReference>
<dbReference type="Gene3D" id="1.10.540.10">
    <property type="entry name" value="Acyl-CoA dehydrogenase/oxidase, N-terminal domain"/>
    <property type="match status" value="1"/>
</dbReference>
<organism evidence="8 9">
    <name type="scientific">Phenylobacterium montanum</name>
    <dbReference type="NCBI Taxonomy" id="2823693"/>
    <lineage>
        <taxon>Bacteria</taxon>
        <taxon>Pseudomonadati</taxon>
        <taxon>Pseudomonadota</taxon>
        <taxon>Alphaproteobacteria</taxon>
        <taxon>Caulobacterales</taxon>
        <taxon>Caulobacteraceae</taxon>
        <taxon>Phenylobacterium</taxon>
    </lineage>
</organism>
<dbReference type="EMBL" id="CP073078">
    <property type="protein sequence ID" value="QUD85970.1"/>
    <property type="molecule type" value="Genomic_DNA"/>
</dbReference>
<dbReference type="Gene3D" id="2.40.110.10">
    <property type="entry name" value="Butyryl-CoA Dehydrogenase, subunit A, domain 2"/>
    <property type="match status" value="1"/>
</dbReference>
<dbReference type="InterPro" id="IPR013786">
    <property type="entry name" value="AcylCoA_DH/ox_N"/>
</dbReference>
<evidence type="ECO:0000313" key="8">
    <source>
        <dbReference type="EMBL" id="QUD85970.1"/>
    </source>
</evidence>
<dbReference type="InterPro" id="IPR009075">
    <property type="entry name" value="AcylCo_DH/oxidase_C"/>
</dbReference>
<evidence type="ECO:0000313" key="9">
    <source>
        <dbReference type="Proteomes" id="UP000676409"/>
    </source>
</evidence>
<dbReference type="PANTHER" id="PTHR43884:SF20">
    <property type="entry name" value="ACYL-COA DEHYDROGENASE FADE28"/>
    <property type="match status" value="1"/>
</dbReference>
<dbReference type="RefSeq" id="WP_211936022.1">
    <property type="nucleotide sequence ID" value="NZ_CP073078.1"/>
</dbReference>
<evidence type="ECO:0000259" key="7">
    <source>
        <dbReference type="Pfam" id="PF02771"/>
    </source>
</evidence>
<proteinExistence type="inferred from homology"/>
<feature type="domain" description="Acyl-CoA dehydrogenase/oxidase N-terminal" evidence="7">
    <location>
        <begin position="7"/>
        <end position="118"/>
    </location>
</feature>
<dbReference type="PANTHER" id="PTHR43884">
    <property type="entry name" value="ACYL-COA DEHYDROGENASE"/>
    <property type="match status" value="1"/>
</dbReference>
<evidence type="ECO:0000256" key="1">
    <source>
        <dbReference type="ARBA" id="ARBA00001974"/>
    </source>
</evidence>
<comment type="cofactor">
    <cofactor evidence="1">
        <name>FAD</name>
        <dbReference type="ChEBI" id="CHEBI:57692"/>
    </cofactor>
</comment>
<dbReference type="KEGG" id="caul:KCG34_12715"/>
<evidence type="ECO:0000256" key="2">
    <source>
        <dbReference type="ARBA" id="ARBA00009347"/>
    </source>
</evidence>
<dbReference type="InterPro" id="IPR046373">
    <property type="entry name" value="Acyl-CoA_Oxase/DH_mid-dom_sf"/>
</dbReference>
<name>A0A975FV52_9CAUL</name>
<keyword evidence="9" id="KW-1185">Reference proteome</keyword>
<dbReference type="SUPFAM" id="SSF47203">
    <property type="entry name" value="Acyl-CoA dehydrogenase C-terminal domain-like"/>
    <property type="match status" value="1"/>
</dbReference>
<dbReference type="AlphaFoldDB" id="A0A975FV52"/>
<dbReference type="Gene3D" id="1.20.140.10">
    <property type="entry name" value="Butyryl-CoA Dehydrogenase, subunit A, domain 3"/>
    <property type="match status" value="1"/>
</dbReference>
<dbReference type="GO" id="GO:0003995">
    <property type="term" value="F:acyl-CoA dehydrogenase activity"/>
    <property type="evidence" value="ECO:0007669"/>
    <property type="project" value="TreeGrafter"/>
</dbReference>
<dbReference type="CDD" id="cd00567">
    <property type="entry name" value="ACAD"/>
    <property type="match status" value="1"/>
</dbReference>
<evidence type="ECO:0000256" key="5">
    <source>
        <dbReference type="ARBA" id="ARBA00023002"/>
    </source>
</evidence>
<dbReference type="GO" id="GO:0050660">
    <property type="term" value="F:flavin adenine dinucleotide binding"/>
    <property type="evidence" value="ECO:0007669"/>
    <property type="project" value="InterPro"/>
</dbReference>
<gene>
    <name evidence="8" type="ORF">KCG34_12715</name>
</gene>
<evidence type="ECO:0000259" key="6">
    <source>
        <dbReference type="Pfam" id="PF00441"/>
    </source>
</evidence>